<dbReference type="InterPro" id="IPR019261">
    <property type="entry name" value="PARG_cat_microbial"/>
</dbReference>
<evidence type="ECO:0000259" key="1">
    <source>
        <dbReference type="Pfam" id="PF10021"/>
    </source>
</evidence>
<evidence type="ECO:0000313" key="2">
    <source>
        <dbReference type="EMBL" id="REK71160.1"/>
    </source>
</evidence>
<comment type="caution">
    <text evidence="2">The sequence shown here is derived from an EMBL/GenBank/DDBJ whole genome shotgun (WGS) entry which is preliminary data.</text>
</comment>
<dbReference type="EMBL" id="QUBQ01000006">
    <property type="protein sequence ID" value="REK71160.1"/>
    <property type="molecule type" value="Genomic_DNA"/>
</dbReference>
<gene>
    <name evidence="2" type="ORF">DX130_22170</name>
</gene>
<name>A0A371P6M1_9BACL</name>
<dbReference type="Pfam" id="PF10021">
    <property type="entry name" value="PARG_cat_microb"/>
    <property type="match status" value="1"/>
</dbReference>
<dbReference type="Proteomes" id="UP000261905">
    <property type="component" value="Unassembled WGS sequence"/>
</dbReference>
<organism evidence="2 3">
    <name type="scientific">Paenibacillus paeoniae</name>
    <dbReference type="NCBI Taxonomy" id="2292705"/>
    <lineage>
        <taxon>Bacteria</taxon>
        <taxon>Bacillati</taxon>
        <taxon>Bacillota</taxon>
        <taxon>Bacilli</taxon>
        <taxon>Bacillales</taxon>
        <taxon>Paenibacillaceae</taxon>
        <taxon>Paenibacillus</taxon>
    </lineage>
</organism>
<reference evidence="2 3" key="1">
    <citation type="submission" date="2018-08" db="EMBL/GenBank/DDBJ databases">
        <title>Paenibacillus sp. M4BSY-1, whole genome shotgun sequence.</title>
        <authorList>
            <person name="Tuo L."/>
        </authorList>
    </citation>
    <scope>NUCLEOTIDE SEQUENCE [LARGE SCALE GENOMIC DNA]</scope>
    <source>
        <strain evidence="2 3">M4BSY-1</strain>
    </source>
</reference>
<dbReference type="OrthoDB" id="9806181at2"/>
<dbReference type="AlphaFoldDB" id="A0A371P6M1"/>
<sequence>MNRNLAARVAEETLAILEEGQYRNARNETVDIGAALTHAIDGAVLYPTAETDNLLSTLTRELSGARFDTGGWGLSCTVRLTRPENTCMMKKSLNCKEGAK</sequence>
<dbReference type="RefSeq" id="WP_116049116.1">
    <property type="nucleotide sequence ID" value="NZ_QUBQ01000006.1"/>
</dbReference>
<accession>A0A371P6M1</accession>
<protein>
    <submittedName>
        <fullName evidence="2">DUF2263 domain-containing protein</fullName>
    </submittedName>
</protein>
<keyword evidence="3" id="KW-1185">Reference proteome</keyword>
<proteinExistence type="predicted"/>
<evidence type="ECO:0000313" key="3">
    <source>
        <dbReference type="Proteomes" id="UP000261905"/>
    </source>
</evidence>
<feature type="domain" description="Microbial-type PARG catalytic" evidence="1">
    <location>
        <begin position="10"/>
        <end position="51"/>
    </location>
</feature>